<name>A0A8T2WUY6_POPDE</name>
<organism evidence="1 2">
    <name type="scientific">Populus deltoides</name>
    <name type="common">Eastern poplar</name>
    <name type="synonym">Eastern cottonwood</name>
    <dbReference type="NCBI Taxonomy" id="3696"/>
    <lineage>
        <taxon>Eukaryota</taxon>
        <taxon>Viridiplantae</taxon>
        <taxon>Streptophyta</taxon>
        <taxon>Embryophyta</taxon>
        <taxon>Tracheophyta</taxon>
        <taxon>Spermatophyta</taxon>
        <taxon>Magnoliopsida</taxon>
        <taxon>eudicotyledons</taxon>
        <taxon>Gunneridae</taxon>
        <taxon>Pentapetalae</taxon>
        <taxon>rosids</taxon>
        <taxon>fabids</taxon>
        <taxon>Malpighiales</taxon>
        <taxon>Salicaceae</taxon>
        <taxon>Saliceae</taxon>
        <taxon>Populus</taxon>
    </lineage>
</organism>
<accession>A0A8T2WUY6</accession>
<protein>
    <submittedName>
        <fullName evidence="1">Uncharacterized protein</fullName>
    </submittedName>
</protein>
<dbReference type="Proteomes" id="UP000807159">
    <property type="component" value="Chromosome 17"/>
</dbReference>
<sequence>MRKRKVTYVEDVTIEFVGSGKSLLMVVVQLRKVVASSGSRLKLLEMKNVALERLKKSMTMRKNASGATVMEEDPLLLLLKMMLIERETLTELLVGLIGRYVDADIARVHVV</sequence>
<gene>
    <name evidence="1" type="ORF">H0E87_028279</name>
</gene>
<dbReference type="EMBL" id="JACEGQ020000017">
    <property type="protein sequence ID" value="KAH8483801.1"/>
    <property type="molecule type" value="Genomic_DNA"/>
</dbReference>
<evidence type="ECO:0000313" key="1">
    <source>
        <dbReference type="EMBL" id="KAH8483801.1"/>
    </source>
</evidence>
<keyword evidence="2" id="KW-1185">Reference proteome</keyword>
<evidence type="ECO:0000313" key="2">
    <source>
        <dbReference type="Proteomes" id="UP000807159"/>
    </source>
</evidence>
<comment type="caution">
    <text evidence="1">The sequence shown here is derived from an EMBL/GenBank/DDBJ whole genome shotgun (WGS) entry which is preliminary data.</text>
</comment>
<reference evidence="1" key="1">
    <citation type="journal article" date="2021" name="J. Hered.">
        <title>Genome Assembly of Salicaceae Populus deltoides (Eastern Cottonwood) I-69 Based on Nanopore Sequencing and Hi-C Technologies.</title>
        <authorList>
            <person name="Bai S."/>
            <person name="Wu H."/>
            <person name="Zhang J."/>
            <person name="Pan Z."/>
            <person name="Zhao W."/>
            <person name="Li Z."/>
            <person name="Tong C."/>
        </authorList>
    </citation>
    <scope>NUCLEOTIDE SEQUENCE</scope>
    <source>
        <tissue evidence="1">Leaf</tissue>
    </source>
</reference>
<dbReference type="AlphaFoldDB" id="A0A8T2WUY6"/>
<proteinExistence type="predicted"/>